<keyword evidence="6" id="KW-1185">Reference proteome</keyword>
<evidence type="ECO:0000313" key="6">
    <source>
        <dbReference type="Proteomes" id="UP001558652"/>
    </source>
</evidence>
<protein>
    <recommendedName>
        <fullName evidence="4">Anaphase-promoting complex subunit 4-like WD40 domain-containing protein</fullName>
    </recommendedName>
</protein>
<dbReference type="AlphaFoldDB" id="A0ABD0YPF5"/>
<gene>
    <name evidence="5" type="ORF">AAG570_013648</name>
</gene>
<dbReference type="Proteomes" id="UP001558652">
    <property type="component" value="Unassembled WGS sequence"/>
</dbReference>
<dbReference type="PROSITE" id="PS50294">
    <property type="entry name" value="WD_REPEATS_REGION"/>
    <property type="match status" value="1"/>
</dbReference>
<evidence type="ECO:0000259" key="4">
    <source>
        <dbReference type="Pfam" id="PF12894"/>
    </source>
</evidence>
<evidence type="ECO:0000313" key="5">
    <source>
        <dbReference type="EMBL" id="KAL1129117.1"/>
    </source>
</evidence>
<keyword evidence="1 3" id="KW-0853">WD repeat</keyword>
<comment type="caution">
    <text evidence="5">The sequence shown here is derived from an EMBL/GenBank/DDBJ whole genome shotgun (WGS) entry which is preliminary data.</text>
</comment>
<dbReference type="Gene3D" id="2.130.10.10">
    <property type="entry name" value="YVTN repeat-like/Quinoprotein amine dehydrogenase"/>
    <property type="match status" value="2"/>
</dbReference>
<dbReference type="InterPro" id="IPR024977">
    <property type="entry name" value="Apc4-like_WD40_dom"/>
</dbReference>
<dbReference type="SUPFAM" id="SSF50978">
    <property type="entry name" value="WD40 repeat-like"/>
    <property type="match status" value="1"/>
</dbReference>
<accession>A0ABD0YPF5</accession>
<proteinExistence type="predicted"/>
<dbReference type="Pfam" id="PF12894">
    <property type="entry name" value="ANAPC4_WD40"/>
    <property type="match status" value="1"/>
</dbReference>
<dbReference type="InterPro" id="IPR015943">
    <property type="entry name" value="WD40/YVTN_repeat-like_dom_sf"/>
</dbReference>
<feature type="repeat" description="WD" evidence="3">
    <location>
        <begin position="257"/>
        <end position="301"/>
    </location>
</feature>
<keyword evidence="2" id="KW-0677">Repeat</keyword>
<dbReference type="InterPro" id="IPR001680">
    <property type="entry name" value="WD40_rpt"/>
</dbReference>
<evidence type="ECO:0000256" key="3">
    <source>
        <dbReference type="PROSITE-ProRule" id="PRU00221"/>
    </source>
</evidence>
<dbReference type="SMART" id="SM00320">
    <property type="entry name" value="WD40"/>
    <property type="match status" value="3"/>
</dbReference>
<organism evidence="5 6">
    <name type="scientific">Ranatra chinensis</name>
    <dbReference type="NCBI Taxonomy" id="642074"/>
    <lineage>
        <taxon>Eukaryota</taxon>
        <taxon>Metazoa</taxon>
        <taxon>Ecdysozoa</taxon>
        <taxon>Arthropoda</taxon>
        <taxon>Hexapoda</taxon>
        <taxon>Insecta</taxon>
        <taxon>Pterygota</taxon>
        <taxon>Neoptera</taxon>
        <taxon>Paraneoptera</taxon>
        <taxon>Hemiptera</taxon>
        <taxon>Heteroptera</taxon>
        <taxon>Panheteroptera</taxon>
        <taxon>Nepomorpha</taxon>
        <taxon>Nepidae</taxon>
        <taxon>Ranatrinae</taxon>
        <taxon>Ranatra</taxon>
    </lineage>
</organism>
<dbReference type="InterPro" id="IPR036322">
    <property type="entry name" value="WD40_repeat_dom_sf"/>
</dbReference>
<evidence type="ECO:0000256" key="1">
    <source>
        <dbReference type="ARBA" id="ARBA00022574"/>
    </source>
</evidence>
<dbReference type="PANTHER" id="PTHR19854:SF1">
    <property type="entry name" value="GUANINE NUCLEOTIDE-BINDING PROTEIN SUBUNIT BETA-LIKE PROTEIN 1"/>
    <property type="match status" value="1"/>
</dbReference>
<dbReference type="PROSITE" id="PS50082">
    <property type="entry name" value="WD_REPEATS_2"/>
    <property type="match status" value="1"/>
</dbReference>
<sequence>MGIIHCLLIWKKDCNEYIFAGTGSGFVHIWELMDYREAGKNKVCDGSCLSISYDKNSDEFLTQEKGGQLSLWTLGKTILDWTLKEIIELDYVGFCKSLYNYGTIIAPSHDSKVVVIRSSEKKEMYRTDKASKLGEVICLKYLKSSDSIMVAYECGDLAVWDICSSKETTRTSMTTDHPMAFDFCELTGEGVLGSNSATLIKFQFSDMNLKPIRTATMVNSGVSSISIRKDGKLCVVGCWDGRIKYYSMKTLKLLACLSYHRECVECVVFSEETLKCTNDQTLLTAGGKDGRITLWTLYSNK</sequence>
<reference evidence="5 6" key="1">
    <citation type="submission" date="2024-07" db="EMBL/GenBank/DDBJ databases">
        <title>Chromosome-level genome assembly of the water stick insect Ranatra chinensis (Heteroptera: Nepidae).</title>
        <authorList>
            <person name="Liu X."/>
        </authorList>
    </citation>
    <scope>NUCLEOTIDE SEQUENCE [LARGE SCALE GENOMIC DNA]</scope>
    <source>
        <strain evidence="5">Cailab_2021Rc</strain>
        <tissue evidence="5">Muscle</tissue>
    </source>
</reference>
<evidence type="ECO:0000256" key="2">
    <source>
        <dbReference type="ARBA" id="ARBA00022737"/>
    </source>
</evidence>
<dbReference type="EMBL" id="JBFDAA010000009">
    <property type="protein sequence ID" value="KAL1129117.1"/>
    <property type="molecule type" value="Genomic_DNA"/>
</dbReference>
<dbReference type="PANTHER" id="PTHR19854">
    <property type="entry name" value="TRANSDUCIN BETA-LIKE 3"/>
    <property type="match status" value="1"/>
</dbReference>
<feature type="domain" description="Anaphase-promoting complex subunit 4-like WD40" evidence="4">
    <location>
        <begin position="219"/>
        <end position="271"/>
    </location>
</feature>
<name>A0ABD0YPF5_9HEMI</name>